<reference evidence="2" key="1">
    <citation type="submission" date="2020-09" db="EMBL/GenBank/DDBJ databases">
        <title>Genome-Enabled Discovery of Anthraquinone Biosynthesis in Senna tora.</title>
        <authorList>
            <person name="Kang S.-H."/>
            <person name="Pandey R.P."/>
            <person name="Lee C.-M."/>
            <person name="Sim J.-S."/>
            <person name="Jeong J.-T."/>
            <person name="Choi B.-S."/>
            <person name="Jung M."/>
            <person name="Ginzburg D."/>
            <person name="Zhao K."/>
            <person name="Won S.Y."/>
            <person name="Oh T.-J."/>
            <person name="Yu Y."/>
            <person name="Kim N.-H."/>
            <person name="Lee O.R."/>
            <person name="Lee T.-H."/>
            <person name="Bashyal P."/>
            <person name="Kim T.-S."/>
            <person name="Lee W.-H."/>
            <person name="Kawkins C."/>
            <person name="Kim C.-K."/>
            <person name="Kim J.S."/>
            <person name="Ahn B.O."/>
            <person name="Rhee S.Y."/>
            <person name="Sohng J.K."/>
        </authorList>
    </citation>
    <scope>NUCLEOTIDE SEQUENCE</scope>
    <source>
        <tissue evidence="2">Leaf</tissue>
    </source>
</reference>
<feature type="compositionally biased region" description="Basic and acidic residues" evidence="1">
    <location>
        <begin position="131"/>
        <end position="143"/>
    </location>
</feature>
<dbReference type="InterPro" id="IPR044799">
    <property type="entry name" value="SOG1-like"/>
</dbReference>
<evidence type="ECO:0000313" key="2">
    <source>
        <dbReference type="EMBL" id="KAF7803403.1"/>
    </source>
</evidence>
<feature type="compositionally biased region" description="Basic and acidic residues" evidence="1">
    <location>
        <begin position="7"/>
        <end position="18"/>
    </location>
</feature>
<dbReference type="GO" id="GO:0005634">
    <property type="term" value="C:nucleus"/>
    <property type="evidence" value="ECO:0007669"/>
    <property type="project" value="TreeGrafter"/>
</dbReference>
<gene>
    <name evidence="2" type="ORF">G2W53_042514</name>
</gene>
<dbReference type="GO" id="GO:0003700">
    <property type="term" value="F:DNA-binding transcription factor activity"/>
    <property type="evidence" value="ECO:0007669"/>
    <property type="project" value="InterPro"/>
</dbReference>
<feature type="compositionally biased region" description="Basic residues" evidence="1">
    <location>
        <begin position="198"/>
        <end position="208"/>
    </location>
</feature>
<comment type="caution">
    <text evidence="2">The sequence shown here is derived from an EMBL/GenBank/DDBJ whole genome shotgun (WGS) entry which is preliminary data.</text>
</comment>
<dbReference type="Proteomes" id="UP000634136">
    <property type="component" value="Unassembled WGS sequence"/>
</dbReference>
<proteinExistence type="predicted"/>
<name>A0A834VZ21_9FABA</name>
<protein>
    <submittedName>
        <fullName evidence="2">NAC domain-containing protein 73-like</fullName>
    </submittedName>
</protein>
<keyword evidence="3" id="KW-1185">Reference proteome</keyword>
<accession>A0A834VZ21</accession>
<evidence type="ECO:0000256" key="1">
    <source>
        <dbReference type="SAM" id="MobiDB-lite"/>
    </source>
</evidence>
<dbReference type="GO" id="GO:0000976">
    <property type="term" value="F:transcription cis-regulatory region binding"/>
    <property type="evidence" value="ECO:0007669"/>
    <property type="project" value="TreeGrafter"/>
</dbReference>
<dbReference type="PANTHER" id="PTHR31079">
    <property type="entry name" value="NAC DOMAIN-CONTAINING PROTEIN 73"/>
    <property type="match status" value="1"/>
</dbReference>
<dbReference type="AlphaFoldDB" id="A0A834VZ21"/>
<dbReference type="OrthoDB" id="643388at2759"/>
<dbReference type="PANTHER" id="PTHR31079:SF20">
    <property type="entry name" value="NAC DOMAIN-CONTAINING PROTEIN 10"/>
    <property type="match status" value="1"/>
</dbReference>
<feature type="region of interest" description="Disordered" evidence="1">
    <location>
        <begin position="128"/>
        <end position="223"/>
    </location>
</feature>
<dbReference type="SUPFAM" id="SSF101941">
    <property type="entry name" value="NAC domain"/>
    <property type="match status" value="1"/>
</dbReference>
<evidence type="ECO:0000313" key="3">
    <source>
        <dbReference type="Proteomes" id="UP000634136"/>
    </source>
</evidence>
<feature type="region of interest" description="Disordered" evidence="1">
    <location>
        <begin position="1"/>
        <end position="39"/>
    </location>
</feature>
<dbReference type="InterPro" id="IPR036093">
    <property type="entry name" value="NAC_dom_sf"/>
</dbReference>
<dbReference type="EMBL" id="JAAIUW010000013">
    <property type="protein sequence ID" value="KAF7803403.1"/>
    <property type="molecule type" value="Genomic_DNA"/>
</dbReference>
<sequence>MTWCNESEDHERGIHQIRDVTPTPLITPPSPKSSQDQNGIVTCPSCGHTLEFQDQGGIHELPGLPAGVKFDPNDQEILEHLEGKVVCDVRKLHPLIDQFIPTLEGENGICYTHPEKLPDSALLSQAIKGIHNGDKEEKKSADRGRRKRDKMAQDRQNQSSVCEWRSERVQEDSSPLHQLWEEEEAREDKLGDASVPPRRQRRRERRRASGVQGFLPDTAKTMC</sequence>
<organism evidence="2 3">
    <name type="scientific">Senna tora</name>
    <dbReference type="NCBI Taxonomy" id="362788"/>
    <lineage>
        <taxon>Eukaryota</taxon>
        <taxon>Viridiplantae</taxon>
        <taxon>Streptophyta</taxon>
        <taxon>Embryophyta</taxon>
        <taxon>Tracheophyta</taxon>
        <taxon>Spermatophyta</taxon>
        <taxon>Magnoliopsida</taxon>
        <taxon>eudicotyledons</taxon>
        <taxon>Gunneridae</taxon>
        <taxon>Pentapetalae</taxon>
        <taxon>rosids</taxon>
        <taxon>fabids</taxon>
        <taxon>Fabales</taxon>
        <taxon>Fabaceae</taxon>
        <taxon>Caesalpinioideae</taxon>
        <taxon>Cassia clade</taxon>
        <taxon>Senna</taxon>
    </lineage>
</organism>